<gene>
    <name evidence="2" type="ORF">P7K49_002288</name>
</gene>
<dbReference type="EMBL" id="JASSZA010000001">
    <property type="protein sequence ID" value="KAK2120902.1"/>
    <property type="molecule type" value="Genomic_DNA"/>
</dbReference>
<keyword evidence="1" id="KW-0732">Signal</keyword>
<accession>A0ABQ9WGY4</accession>
<dbReference type="SUPFAM" id="SSF56300">
    <property type="entry name" value="Metallo-dependent phosphatases"/>
    <property type="match status" value="1"/>
</dbReference>
<evidence type="ECO:0000313" key="2">
    <source>
        <dbReference type="EMBL" id="KAK2120902.1"/>
    </source>
</evidence>
<dbReference type="Proteomes" id="UP001266305">
    <property type="component" value="Unassembled WGS sequence"/>
</dbReference>
<evidence type="ECO:0000313" key="3">
    <source>
        <dbReference type="Proteomes" id="UP001266305"/>
    </source>
</evidence>
<comment type="caution">
    <text evidence="2">The sequence shown here is derived from an EMBL/GenBank/DDBJ whole genome shotgun (WGS) entry which is preliminary data.</text>
</comment>
<dbReference type="PANTHER" id="PTHR45867">
    <property type="entry name" value="PURPLE ACID PHOSPHATASE"/>
    <property type="match status" value="1"/>
</dbReference>
<protein>
    <recommendedName>
        <fullName evidence="4">Purple acid phosphatase</fullName>
    </recommendedName>
</protein>
<organism evidence="2 3">
    <name type="scientific">Saguinus oedipus</name>
    <name type="common">Cotton-top tamarin</name>
    <name type="synonym">Oedipomidas oedipus</name>
    <dbReference type="NCBI Taxonomy" id="9490"/>
    <lineage>
        <taxon>Eukaryota</taxon>
        <taxon>Metazoa</taxon>
        <taxon>Chordata</taxon>
        <taxon>Craniata</taxon>
        <taxon>Vertebrata</taxon>
        <taxon>Euteleostomi</taxon>
        <taxon>Mammalia</taxon>
        <taxon>Eutheria</taxon>
        <taxon>Euarchontoglires</taxon>
        <taxon>Primates</taxon>
        <taxon>Haplorrhini</taxon>
        <taxon>Platyrrhini</taxon>
        <taxon>Cebidae</taxon>
        <taxon>Callitrichinae</taxon>
        <taxon>Saguinus</taxon>
    </lineage>
</organism>
<evidence type="ECO:0000256" key="1">
    <source>
        <dbReference type="ARBA" id="ARBA00022729"/>
    </source>
</evidence>
<sequence>MPKETGEHLSGLALALPFGDPGSMTVTWITWVPTCSEVQFGLQPSGPLPLHAQGSFVPFVDGVYCFGNAQGWSCQFHFRALKNGAHWSPHLAVFGDLGADNLKTFPWLHRDTQWGMYNTVLHDHGGDSGGASASLKGQGMGLATEAVSVVNQPAHVKISTLALFWDLGPAHIISFSIKVYFFLHYGHHVVQRQFHWLESDLQKANRNRAAWPWVITMGHRPMYCSNADMDDSTRHESKGFEEQLMPFAVFPRSWNAIHVKEYGHTWLHILNGTYTGVGLPGQ</sequence>
<dbReference type="SUPFAM" id="SSF49363">
    <property type="entry name" value="Purple acid phosphatase, N-terminal domain"/>
    <property type="match status" value="1"/>
</dbReference>
<keyword evidence="3" id="KW-1185">Reference proteome</keyword>
<dbReference type="Gene3D" id="3.60.21.10">
    <property type="match status" value="1"/>
</dbReference>
<evidence type="ECO:0008006" key="4">
    <source>
        <dbReference type="Google" id="ProtNLM"/>
    </source>
</evidence>
<dbReference type="InterPro" id="IPR008963">
    <property type="entry name" value="Purple_acid_Pase-like_N"/>
</dbReference>
<reference evidence="2 3" key="1">
    <citation type="submission" date="2023-05" db="EMBL/GenBank/DDBJ databases">
        <title>B98-5 Cell Line De Novo Hybrid Assembly: An Optical Mapping Approach.</title>
        <authorList>
            <person name="Kananen K."/>
            <person name="Auerbach J.A."/>
            <person name="Kautto E."/>
            <person name="Blachly J.S."/>
        </authorList>
    </citation>
    <scope>NUCLEOTIDE SEQUENCE [LARGE SCALE GENOMIC DNA]</scope>
    <source>
        <strain evidence="2">B95-8</strain>
        <tissue evidence="2">Cell line</tissue>
    </source>
</reference>
<dbReference type="InterPro" id="IPR029052">
    <property type="entry name" value="Metallo-depent_PP-like"/>
</dbReference>
<dbReference type="PANTHER" id="PTHR45867:SF3">
    <property type="entry name" value="ACID PHOSPHATASE TYPE 7"/>
    <property type="match status" value="1"/>
</dbReference>
<name>A0ABQ9WGY4_SAGOE</name>
<proteinExistence type="predicted"/>